<keyword evidence="3" id="KW-1185">Reference proteome</keyword>
<proteinExistence type="predicted"/>
<protein>
    <submittedName>
        <fullName evidence="2">Uncharacterized protein</fullName>
    </submittedName>
</protein>
<gene>
    <name evidence="2" type="ORF">KSP40_PGU008969</name>
</gene>
<reference evidence="2 3" key="1">
    <citation type="journal article" date="2022" name="Nat. Plants">
        <title>Genomes of leafy and leafless Platanthera orchids illuminate the evolution of mycoheterotrophy.</title>
        <authorList>
            <person name="Li M.H."/>
            <person name="Liu K.W."/>
            <person name="Li Z."/>
            <person name="Lu H.C."/>
            <person name="Ye Q.L."/>
            <person name="Zhang D."/>
            <person name="Wang J.Y."/>
            <person name="Li Y.F."/>
            <person name="Zhong Z.M."/>
            <person name="Liu X."/>
            <person name="Yu X."/>
            <person name="Liu D.K."/>
            <person name="Tu X.D."/>
            <person name="Liu B."/>
            <person name="Hao Y."/>
            <person name="Liao X.Y."/>
            <person name="Jiang Y.T."/>
            <person name="Sun W.H."/>
            <person name="Chen J."/>
            <person name="Chen Y.Q."/>
            <person name="Ai Y."/>
            <person name="Zhai J.W."/>
            <person name="Wu S.S."/>
            <person name="Zhou Z."/>
            <person name="Hsiao Y.Y."/>
            <person name="Wu W.L."/>
            <person name="Chen Y.Y."/>
            <person name="Lin Y.F."/>
            <person name="Hsu J.L."/>
            <person name="Li C.Y."/>
            <person name="Wang Z.W."/>
            <person name="Zhao X."/>
            <person name="Zhong W.Y."/>
            <person name="Ma X.K."/>
            <person name="Ma L."/>
            <person name="Huang J."/>
            <person name="Chen G.Z."/>
            <person name="Huang M.Z."/>
            <person name="Huang L."/>
            <person name="Peng D.H."/>
            <person name="Luo Y.B."/>
            <person name="Zou S.Q."/>
            <person name="Chen S.P."/>
            <person name="Lan S."/>
            <person name="Tsai W.C."/>
            <person name="Van de Peer Y."/>
            <person name="Liu Z.J."/>
        </authorList>
    </citation>
    <scope>NUCLEOTIDE SEQUENCE [LARGE SCALE GENOMIC DNA]</scope>
    <source>
        <strain evidence="2">Lor288</strain>
    </source>
</reference>
<organism evidence="2 3">
    <name type="scientific">Platanthera guangdongensis</name>
    <dbReference type="NCBI Taxonomy" id="2320717"/>
    <lineage>
        <taxon>Eukaryota</taxon>
        <taxon>Viridiplantae</taxon>
        <taxon>Streptophyta</taxon>
        <taxon>Embryophyta</taxon>
        <taxon>Tracheophyta</taxon>
        <taxon>Spermatophyta</taxon>
        <taxon>Magnoliopsida</taxon>
        <taxon>Liliopsida</taxon>
        <taxon>Asparagales</taxon>
        <taxon>Orchidaceae</taxon>
        <taxon>Orchidoideae</taxon>
        <taxon>Orchideae</taxon>
        <taxon>Orchidinae</taxon>
        <taxon>Platanthera</taxon>
    </lineage>
</organism>
<dbReference type="Proteomes" id="UP001412067">
    <property type="component" value="Unassembled WGS sequence"/>
</dbReference>
<evidence type="ECO:0000313" key="2">
    <source>
        <dbReference type="EMBL" id="KAK8967237.1"/>
    </source>
</evidence>
<feature type="compositionally biased region" description="Polar residues" evidence="1">
    <location>
        <begin position="70"/>
        <end position="91"/>
    </location>
</feature>
<sequence>MQQHNQLPTKVMMGLNAAMGMGNMGNNMVGIAGLGNVMGMGSQSQVTSPSMAGSPTLVQQQMNQMSPQQFNGSISSALPASPQLGSQTHGSIGSIAGSPMEQLQGANKGGNSNI</sequence>
<accession>A0ABR2MTQ7</accession>
<name>A0ABR2MTQ7_9ASPA</name>
<evidence type="ECO:0000256" key="1">
    <source>
        <dbReference type="SAM" id="MobiDB-lite"/>
    </source>
</evidence>
<dbReference type="EMBL" id="JBBWWR010000005">
    <property type="protein sequence ID" value="KAK8967237.1"/>
    <property type="molecule type" value="Genomic_DNA"/>
</dbReference>
<comment type="caution">
    <text evidence="2">The sequence shown here is derived from an EMBL/GenBank/DDBJ whole genome shotgun (WGS) entry which is preliminary data.</text>
</comment>
<evidence type="ECO:0000313" key="3">
    <source>
        <dbReference type="Proteomes" id="UP001412067"/>
    </source>
</evidence>
<feature type="region of interest" description="Disordered" evidence="1">
    <location>
        <begin position="64"/>
        <end position="114"/>
    </location>
</feature>